<evidence type="ECO:0000259" key="14">
    <source>
        <dbReference type="Pfam" id="PF20260"/>
    </source>
</evidence>
<dbReference type="SUPFAM" id="SSF75217">
    <property type="entry name" value="alpha/beta knot"/>
    <property type="match status" value="1"/>
</dbReference>
<dbReference type="Pfam" id="PF20260">
    <property type="entry name" value="PUA_4"/>
    <property type="match status" value="1"/>
</dbReference>
<dbReference type="InterPro" id="IPR029028">
    <property type="entry name" value="Alpha/beta_knot_MTases"/>
</dbReference>
<dbReference type="GO" id="GO:0005737">
    <property type="term" value="C:cytoplasm"/>
    <property type="evidence" value="ECO:0007669"/>
    <property type="project" value="UniProtKB-SubCell"/>
</dbReference>
<dbReference type="PANTHER" id="PTHR30027">
    <property type="entry name" value="RIBOSOMAL RNA SMALL SUBUNIT METHYLTRANSFERASE E"/>
    <property type="match status" value="1"/>
</dbReference>
<keyword evidence="5 12" id="KW-0963">Cytoplasm</keyword>
<evidence type="ECO:0000313" key="15">
    <source>
        <dbReference type="EMBL" id="SOC20822.1"/>
    </source>
</evidence>
<keyword evidence="7 12" id="KW-0489">Methyltransferase</keyword>
<dbReference type="GO" id="GO:0070042">
    <property type="term" value="F:rRNA (uridine-N3-)-methyltransferase activity"/>
    <property type="evidence" value="ECO:0007669"/>
    <property type="project" value="TreeGrafter"/>
</dbReference>
<comment type="similarity">
    <text evidence="2 12">Belongs to the RNA methyltransferase RsmE family.</text>
</comment>
<evidence type="ECO:0000256" key="11">
    <source>
        <dbReference type="ARBA" id="ARBA00047944"/>
    </source>
</evidence>
<dbReference type="InterPro" id="IPR006700">
    <property type="entry name" value="RsmE"/>
</dbReference>
<evidence type="ECO:0000256" key="4">
    <source>
        <dbReference type="ARBA" id="ARBA00013673"/>
    </source>
</evidence>
<evidence type="ECO:0000256" key="8">
    <source>
        <dbReference type="ARBA" id="ARBA00022679"/>
    </source>
</evidence>
<evidence type="ECO:0000313" key="16">
    <source>
        <dbReference type="Proteomes" id="UP000219636"/>
    </source>
</evidence>
<dbReference type="EMBL" id="OBMQ01000012">
    <property type="protein sequence ID" value="SOC20822.1"/>
    <property type="molecule type" value="Genomic_DNA"/>
</dbReference>
<dbReference type="Gene3D" id="2.40.240.20">
    <property type="entry name" value="Hypothetical PUA domain-like, domain 1"/>
    <property type="match status" value="1"/>
</dbReference>
<comment type="subcellular location">
    <subcellularLocation>
        <location evidence="1 12">Cytoplasm</location>
    </subcellularLocation>
</comment>
<dbReference type="InterPro" id="IPR015947">
    <property type="entry name" value="PUA-like_sf"/>
</dbReference>
<dbReference type="RefSeq" id="WP_097074527.1">
    <property type="nucleotide sequence ID" value="NZ_OBMQ01000012.1"/>
</dbReference>
<dbReference type="Pfam" id="PF04452">
    <property type="entry name" value="Methyltrans_RNA"/>
    <property type="match status" value="1"/>
</dbReference>
<keyword evidence="8 12" id="KW-0808">Transferase</keyword>
<evidence type="ECO:0000256" key="7">
    <source>
        <dbReference type="ARBA" id="ARBA00022603"/>
    </source>
</evidence>
<proteinExistence type="inferred from homology"/>
<evidence type="ECO:0000256" key="5">
    <source>
        <dbReference type="ARBA" id="ARBA00022490"/>
    </source>
</evidence>
<dbReference type="InterPro" id="IPR046887">
    <property type="entry name" value="RsmE_PUA-like"/>
</dbReference>
<evidence type="ECO:0000256" key="1">
    <source>
        <dbReference type="ARBA" id="ARBA00004496"/>
    </source>
</evidence>
<dbReference type="EC" id="2.1.1.193" evidence="3 12"/>
<comment type="catalytic activity">
    <reaction evidence="11 12">
        <text>uridine(1498) in 16S rRNA + S-adenosyl-L-methionine = N(3)-methyluridine(1498) in 16S rRNA + S-adenosyl-L-homocysteine + H(+)</text>
        <dbReference type="Rhea" id="RHEA:42920"/>
        <dbReference type="Rhea" id="RHEA-COMP:10283"/>
        <dbReference type="Rhea" id="RHEA-COMP:10284"/>
        <dbReference type="ChEBI" id="CHEBI:15378"/>
        <dbReference type="ChEBI" id="CHEBI:57856"/>
        <dbReference type="ChEBI" id="CHEBI:59789"/>
        <dbReference type="ChEBI" id="CHEBI:65315"/>
        <dbReference type="ChEBI" id="CHEBI:74502"/>
        <dbReference type="EC" id="2.1.1.193"/>
    </reaction>
</comment>
<dbReference type="NCBIfam" id="TIGR00046">
    <property type="entry name" value="RsmE family RNA methyltransferase"/>
    <property type="match status" value="1"/>
</dbReference>
<dbReference type="InterPro" id="IPR046886">
    <property type="entry name" value="RsmE_MTase_dom"/>
</dbReference>
<dbReference type="CDD" id="cd18084">
    <property type="entry name" value="RsmE-like"/>
    <property type="match status" value="1"/>
</dbReference>
<dbReference type="GO" id="GO:0070475">
    <property type="term" value="P:rRNA base methylation"/>
    <property type="evidence" value="ECO:0007669"/>
    <property type="project" value="TreeGrafter"/>
</dbReference>
<evidence type="ECO:0000256" key="2">
    <source>
        <dbReference type="ARBA" id="ARBA00005528"/>
    </source>
</evidence>
<dbReference type="SUPFAM" id="SSF88697">
    <property type="entry name" value="PUA domain-like"/>
    <property type="match status" value="1"/>
</dbReference>
<name>A0A285TFI8_9BACL</name>
<dbReference type="NCBIfam" id="NF008691">
    <property type="entry name" value="PRK11713.1-4"/>
    <property type="match status" value="1"/>
</dbReference>
<gene>
    <name evidence="15" type="ORF">SAMN05880501_11236</name>
</gene>
<evidence type="ECO:0000256" key="12">
    <source>
        <dbReference type="PIRNR" id="PIRNR015601"/>
    </source>
</evidence>
<reference evidence="16" key="1">
    <citation type="submission" date="2017-08" db="EMBL/GenBank/DDBJ databases">
        <authorList>
            <person name="Varghese N."/>
            <person name="Submissions S."/>
        </authorList>
    </citation>
    <scope>NUCLEOTIDE SEQUENCE [LARGE SCALE GENOMIC DNA]</scope>
    <source>
        <strain evidence="16">JC22</strain>
    </source>
</reference>
<evidence type="ECO:0000256" key="3">
    <source>
        <dbReference type="ARBA" id="ARBA00012328"/>
    </source>
</evidence>
<accession>A0A285TFI8</accession>
<feature type="domain" description="Ribosomal RNA small subunit methyltransferase E PUA-like" evidence="14">
    <location>
        <begin position="18"/>
        <end position="53"/>
    </location>
</feature>
<evidence type="ECO:0000256" key="9">
    <source>
        <dbReference type="ARBA" id="ARBA00022691"/>
    </source>
</evidence>
<feature type="domain" description="Ribosomal RNA small subunit methyltransferase E methyltransferase" evidence="13">
    <location>
        <begin position="71"/>
        <end position="243"/>
    </location>
</feature>
<sequence>MQRYFIDEQFNDQNEVIITGENAKHILKVMRMEVGDSLIVVQNNIAFICEIVNSGQNVVVKQTGETIKSPEMPVQVTIVCGLPKGDKLDLITQKGTELGMYALIPFAAERSIVKWDDKKGEKKTERLQKIAKEAAEQSHRTHVPEIVSPISFKQLLEMVPRYDAVFIADEEDAKQEKRTRFADKLKKVYDNESKSILLIFGPEGGISRNEAKSLIEAGSETMSLGPRILRAETAPLYALSAISYEFE</sequence>
<keyword evidence="16" id="KW-1185">Reference proteome</keyword>
<dbReference type="PIRSF" id="PIRSF015601">
    <property type="entry name" value="MTase_slr0722"/>
    <property type="match status" value="1"/>
</dbReference>
<comment type="function">
    <text evidence="10 12">Specifically methylates the N3 position of the uracil ring of uridine 1498 (m3U1498) in 16S rRNA. Acts on the fully assembled 30S ribosomal subunit.</text>
</comment>
<dbReference type="Proteomes" id="UP000219636">
    <property type="component" value="Unassembled WGS sequence"/>
</dbReference>
<evidence type="ECO:0000256" key="6">
    <source>
        <dbReference type="ARBA" id="ARBA00022552"/>
    </source>
</evidence>
<protein>
    <recommendedName>
        <fullName evidence="4 12">Ribosomal RNA small subunit methyltransferase E</fullName>
        <ecNumber evidence="3 12">2.1.1.193</ecNumber>
    </recommendedName>
</protein>
<evidence type="ECO:0000256" key="10">
    <source>
        <dbReference type="ARBA" id="ARBA00025699"/>
    </source>
</evidence>
<dbReference type="Gene3D" id="3.40.1280.10">
    <property type="match status" value="1"/>
</dbReference>
<keyword evidence="6 12" id="KW-0698">rRNA processing</keyword>
<organism evidence="15 16">
    <name type="scientific">Ureibacillus xyleni</name>
    <dbReference type="NCBI Taxonomy" id="614648"/>
    <lineage>
        <taxon>Bacteria</taxon>
        <taxon>Bacillati</taxon>
        <taxon>Bacillota</taxon>
        <taxon>Bacilli</taxon>
        <taxon>Bacillales</taxon>
        <taxon>Caryophanaceae</taxon>
        <taxon>Ureibacillus</taxon>
    </lineage>
</organism>
<evidence type="ECO:0000259" key="13">
    <source>
        <dbReference type="Pfam" id="PF04452"/>
    </source>
</evidence>
<dbReference type="InterPro" id="IPR029026">
    <property type="entry name" value="tRNA_m1G_MTases_N"/>
</dbReference>
<dbReference type="PANTHER" id="PTHR30027:SF3">
    <property type="entry name" value="16S RRNA (URACIL(1498)-N(3))-METHYLTRANSFERASE"/>
    <property type="match status" value="1"/>
</dbReference>
<dbReference type="AlphaFoldDB" id="A0A285TFI8"/>
<dbReference type="OrthoDB" id="9815641at2"/>
<keyword evidence="9 12" id="KW-0949">S-adenosyl-L-methionine</keyword>